<protein>
    <submittedName>
        <fullName evidence="3">Uncharacterized protein LOC115889765</fullName>
    </submittedName>
</protein>
<organism evidence="2 3">
    <name type="scientific">Sitophilus oryzae</name>
    <name type="common">Rice weevil</name>
    <name type="synonym">Curculio oryzae</name>
    <dbReference type="NCBI Taxonomy" id="7048"/>
    <lineage>
        <taxon>Eukaryota</taxon>
        <taxon>Metazoa</taxon>
        <taxon>Ecdysozoa</taxon>
        <taxon>Arthropoda</taxon>
        <taxon>Hexapoda</taxon>
        <taxon>Insecta</taxon>
        <taxon>Pterygota</taxon>
        <taxon>Neoptera</taxon>
        <taxon>Endopterygota</taxon>
        <taxon>Coleoptera</taxon>
        <taxon>Polyphaga</taxon>
        <taxon>Cucujiformia</taxon>
        <taxon>Curculionidae</taxon>
        <taxon>Dryophthorinae</taxon>
        <taxon>Sitophilus</taxon>
    </lineage>
</organism>
<feature type="chain" id="PRO_5026660856" evidence="1">
    <location>
        <begin position="28"/>
        <end position="143"/>
    </location>
</feature>
<dbReference type="InParanoid" id="A0A6J2YNZ8"/>
<evidence type="ECO:0000313" key="3">
    <source>
        <dbReference type="RefSeq" id="XP_030765733.1"/>
    </source>
</evidence>
<sequence>MSVVYNTFSKMKVVILLNLLFVWSSFAQEEANLVKEITSSSRTDPATTPSPSTTPGYYLVSVVNSNVPSTDYEYDAVGILQVTLQETHNFTTALPIFLSQFQQKHDTHQWKLSSGCSTLLLPTGILYLELKEYVTNTIIYVFE</sequence>
<dbReference type="GeneID" id="115889765"/>
<feature type="signal peptide" evidence="1">
    <location>
        <begin position="1"/>
        <end position="27"/>
    </location>
</feature>
<gene>
    <name evidence="3" type="primary">LOC115889765</name>
</gene>
<keyword evidence="2" id="KW-1185">Reference proteome</keyword>
<dbReference type="KEGG" id="soy:115889765"/>
<name>A0A6J2YNZ8_SITOR</name>
<dbReference type="OrthoDB" id="6765935at2759"/>
<evidence type="ECO:0000313" key="2">
    <source>
        <dbReference type="Proteomes" id="UP000504635"/>
    </source>
</evidence>
<dbReference type="RefSeq" id="XP_030765733.1">
    <property type="nucleotide sequence ID" value="XM_030909873.1"/>
</dbReference>
<evidence type="ECO:0000256" key="1">
    <source>
        <dbReference type="SAM" id="SignalP"/>
    </source>
</evidence>
<dbReference type="AlphaFoldDB" id="A0A6J2YNZ8"/>
<keyword evidence="1" id="KW-0732">Signal</keyword>
<accession>A0A6J2YNZ8</accession>
<reference evidence="3" key="1">
    <citation type="submission" date="2025-08" db="UniProtKB">
        <authorList>
            <consortium name="RefSeq"/>
        </authorList>
    </citation>
    <scope>IDENTIFICATION</scope>
    <source>
        <tissue evidence="3">Gonads</tissue>
    </source>
</reference>
<dbReference type="Proteomes" id="UP000504635">
    <property type="component" value="Unplaced"/>
</dbReference>
<proteinExistence type="predicted"/>